<dbReference type="Proteomes" id="UP001501391">
    <property type="component" value="Unassembled WGS sequence"/>
</dbReference>
<organism evidence="2 3">
    <name type="scientific">Streptomyces bangladeshensis</name>
    <dbReference type="NCBI Taxonomy" id="295352"/>
    <lineage>
        <taxon>Bacteria</taxon>
        <taxon>Bacillati</taxon>
        <taxon>Actinomycetota</taxon>
        <taxon>Actinomycetes</taxon>
        <taxon>Kitasatosporales</taxon>
        <taxon>Streptomycetaceae</taxon>
        <taxon>Streptomyces</taxon>
    </lineage>
</organism>
<name>A0ABP5NA53_9ACTN</name>
<keyword evidence="3" id="KW-1185">Reference proteome</keyword>
<feature type="region of interest" description="Disordered" evidence="1">
    <location>
        <begin position="1"/>
        <end position="138"/>
    </location>
</feature>
<protein>
    <submittedName>
        <fullName evidence="2">Uncharacterized protein</fullName>
    </submittedName>
</protein>
<feature type="compositionally biased region" description="Basic residues" evidence="1">
    <location>
        <begin position="101"/>
        <end position="110"/>
    </location>
</feature>
<gene>
    <name evidence="2" type="ORF">GCM10009787_16040</name>
</gene>
<accession>A0ABP5NA53</accession>
<proteinExistence type="predicted"/>
<feature type="compositionally biased region" description="Basic residues" evidence="1">
    <location>
        <begin position="1"/>
        <end position="11"/>
    </location>
</feature>
<dbReference type="EMBL" id="BAAAOQ010000004">
    <property type="protein sequence ID" value="GAA2193582.1"/>
    <property type="molecule type" value="Genomic_DNA"/>
</dbReference>
<evidence type="ECO:0000313" key="2">
    <source>
        <dbReference type="EMBL" id="GAA2193582.1"/>
    </source>
</evidence>
<reference evidence="3" key="1">
    <citation type="journal article" date="2019" name="Int. J. Syst. Evol. Microbiol.">
        <title>The Global Catalogue of Microorganisms (GCM) 10K type strain sequencing project: providing services to taxonomists for standard genome sequencing and annotation.</title>
        <authorList>
            <consortium name="The Broad Institute Genomics Platform"/>
            <consortium name="The Broad Institute Genome Sequencing Center for Infectious Disease"/>
            <person name="Wu L."/>
            <person name="Ma J."/>
        </authorList>
    </citation>
    <scope>NUCLEOTIDE SEQUENCE [LARGE SCALE GENOMIC DNA]</scope>
    <source>
        <strain evidence="3">JCM 14924</strain>
    </source>
</reference>
<sequence length="179" mass="18492">MTHQSPRRAPAHHNGTGAAEGMHPDSGAGTDDPGGEATPAPKAPAPARERPRHRPSSAPEAPGPDVSAPSVSDILGAGRGPGRAGPRPGRRPGPVPSVAAGRRHGRRTRVRGGPPSGLRVPRSAEFAQRRYGGGRSHTLIARSRTLVSRRVRSGGGERRRCVAVPVDPGPGLGRSCGFR</sequence>
<evidence type="ECO:0000256" key="1">
    <source>
        <dbReference type="SAM" id="MobiDB-lite"/>
    </source>
</evidence>
<evidence type="ECO:0000313" key="3">
    <source>
        <dbReference type="Proteomes" id="UP001501391"/>
    </source>
</evidence>
<comment type="caution">
    <text evidence="2">The sequence shown here is derived from an EMBL/GenBank/DDBJ whole genome shotgun (WGS) entry which is preliminary data.</text>
</comment>